<evidence type="ECO:0000256" key="3">
    <source>
        <dbReference type="ARBA" id="ARBA00004742"/>
    </source>
</evidence>
<dbReference type="EC" id="2.7.9.2" evidence="5"/>
<evidence type="ECO:0000256" key="9">
    <source>
        <dbReference type="ARBA" id="ARBA00022741"/>
    </source>
</evidence>
<evidence type="ECO:0000256" key="2">
    <source>
        <dbReference type="ARBA" id="ARBA00002988"/>
    </source>
</evidence>
<evidence type="ECO:0000256" key="1">
    <source>
        <dbReference type="ARBA" id="ARBA00001946"/>
    </source>
</evidence>
<dbReference type="Gene3D" id="3.30.470.20">
    <property type="entry name" value="ATP-grasp fold, B domain"/>
    <property type="match status" value="1"/>
</dbReference>
<gene>
    <name evidence="16" type="ORF">ENP34_05510</name>
</gene>
<dbReference type="Gene3D" id="3.30.1490.20">
    <property type="entry name" value="ATP-grasp fold, A domain"/>
    <property type="match status" value="1"/>
</dbReference>
<keyword evidence="7" id="KW-0808">Transferase</keyword>
<comment type="caution">
    <text evidence="16">The sequence shown here is derived from an EMBL/GenBank/DDBJ whole genome shotgun (WGS) entry which is preliminary data.</text>
</comment>
<dbReference type="GO" id="GO:0005524">
    <property type="term" value="F:ATP binding"/>
    <property type="evidence" value="ECO:0007669"/>
    <property type="project" value="UniProtKB-KW"/>
</dbReference>
<evidence type="ECO:0000256" key="11">
    <source>
        <dbReference type="ARBA" id="ARBA00022840"/>
    </source>
</evidence>
<evidence type="ECO:0000256" key="14">
    <source>
        <dbReference type="ARBA" id="ARBA00047700"/>
    </source>
</evidence>
<evidence type="ECO:0000256" key="5">
    <source>
        <dbReference type="ARBA" id="ARBA00011996"/>
    </source>
</evidence>
<evidence type="ECO:0000256" key="10">
    <source>
        <dbReference type="ARBA" id="ARBA00022777"/>
    </source>
</evidence>
<name>A0A831X767_9BACT</name>
<keyword evidence="10" id="KW-0418">Kinase</keyword>
<dbReference type="GO" id="GO:0008986">
    <property type="term" value="F:pyruvate, water dikinase activity"/>
    <property type="evidence" value="ECO:0007669"/>
    <property type="project" value="UniProtKB-EC"/>
</dbReference>
<evidence type="ECO:0000256" key="4">
    <source>
        <dbReference type="ARBA" id="ARBA00007837"/>
    </source>
</evidence>
<reference evidence="16" key="1">
    <citation type="journal article" date="2020" name="mSystems">
        <title>Genome- and Community-Level Interaction Insights into Carbon Utilization and Element Cycling Functions of Hydrothermarchaeota in Hydrothermal Sediment.</title>
        <authorList>
            <person name="Zhou Z."/>
            <person name="Liu Y."/>
            <person name="Xu W."/>
            <person name="Pan J."/>
            <person name="Luo Z.H."/>
            <person name="Li M."/>
        </authorList>
    </citation>
    <scope>NUCLEOTIDE SEQUENCE [LARGE SCALE GENOMIC DNA]</scope>
    <source>
        <strain evidence="16">SpSt-210</strain>
    </source>
</reference>
<dbReference type="GO" id="GO:0046872">
    <property type="term" value="F:metal ion binding"/>
    <property type="evidence" value="ECO:0007669"/>
    <property type="project" value="UniProtKB-KW"/>
</dbReference>
<evidence type="ECO:0000256" key="8">
    <source>
        <dbReference type="ARBA" id="ARBA00022723"/>
    </source>
</evidence>
<keyword evidence="8" id="KW-0479">Metal-binding</keyword>
<keyword evidence="12" id="KW-0460">Magnesium</keyword>
<accession>A0A831X767</accession>
<comment type="pathway">
    <text evidence="3">Carbohydrate biosynthesis; gluconeogenesis.</text>
</comment>
<comment type="cofactor">
    <cofactor evidence="1">
        <name>Mg(2+)</name>
        <dbReference type="ChEBI" id="CHEBI:18420"/>
    </cofactor>
</comment>
<protein>
    <recommendedName>
        <fullName evidence="6">Phosphoenolpyruvate synthase</fullName>
        <ecNumber evidence="5">2.7.9.2</ecNumber>
    </recommendedName>
    <alternativeName>
        <fullName evidence="13">Pyruvate, water dikinase</fullName>
    </alternativeName>
</protein>
<keyword evidence="9" id="KW-0547">Nucleotide-binding</keyword>
<organism evidence="16">
    <name type="scientific">Thermorudis peleae</name>
    <dbReference type="NCBI Taxonomy" id="1382356"/>
    <lineage>
        <taxon>Bacteria</taxon>
        <taxon>Pseudomonadati</taxon>
        <taxon>Thermomicrobiota</taxon>
        <taxon>Thermomicrobia</taxon>
        <taxon>Thermomicrobia incertae sedis</taxon>
        <taxon>Thermorudis</taxon>
    </lineage>
</organism>
<dbReference type="PANTHER" id="PTHR43030:SF1">
    <property type="entry name" value="PHOSPHOENOLPYRUVATE SYNTHASE"/>
    <property type="match status" value="1"/>
</dbReference>
<dbReference type="UniPathway" id="UPA00138"/>
<evidence type="ECO:0000256" key="6">
    <source>
        <dbReference type="ARBA" id="ARBA00021623"/>
    </source>
</evidence>
<evidence type="ECO:0000313" key="16">
    <source>
        <dbReference type="EMBL" id="HEG90882.1"/>
    </source>
</evidence>
<comment type="similarity">
    <text evidence="4">Belongs to the PEP-utilizing enzyme family.</text>
</comment>
<keyword evidence="16" id="KW-0670">Pyruvate</keyword>
<dbReference type="FunFam" id="3.30.1490.20:FF:000010">
    <property type="entry name" value="Phosphoenolpyruvate synthase"/>
    <property type="match status" value="1"/>
</dbReference>
<dbReference type="SUPFAM" id="SSF56059">
    <property type="entry name" value="Glutathione synthetase ATP-binding domain-like"/>
    <property type="match status" value="1"/>
</dbReference>
<dbReference type="AlphaFoldDB" id="A0A831X767"/>
<dbReference type="InterPro" id="IPR006319">
    <property type="entry name" value="PEP_synth"/>
</dbReference>
<evidence type="ECO:0000256" key="12">
    <source>
        <dbReference type="ARBA" id="ARBA00022842"/>
    </source>
</evidence>
<keyword evidence="11" id="KW-0067">ATP-binding</keyword>
<comment type="catalytic activity">
    <reaction evidence="14">
        <text>pyruvate + ATP + H2O = phosphoenolpyruvate + AMP + phosphate + 2 H(+)</text>
        <dbReference type="Rhea" id="RHEA:11364"/>
        <dbReference type="ChEBI" id="CHEBI:15361"/>
        <dbReference type="ChEBI" id="CHEBI:15377"/>
        <dbReference type="ChEBI" id="CHEBI:15378"/>
        <dbReference type="ChEBI" id="CHEBI:30616"/>
        <dbReference type="ChEBI" id="CHEBI:43474"/>
        <dbReference type="ChEBI" id="CHEBI:58702"/>
        <dbReference type="ChEBI" id="CHEBI:456215"/>
        <dbReference type="EC" id="2.7.9.2"/>
    </reaction>
</comment>
<dbReference type="InterPro" id="IPR013815">
    <property type="entry name" value="ATP_grasp_subdomain_1"/>
</dbReference>
<evidence type="ECO:0000256" key="13">
    <source>
        <dbReference type="ARBA" id="ARBA00033470"/>
    </source>
</evidence>
<feature type="domain" description="Pyruvate phosphate dikinase AMP/ATP-binding" evidence="15">
    <location>
        <begin position="22"/>
        <end position="343"/>
    </location>
</feature>
<dbReference type="Pfam" id="PF01326">
    <property type="entry name" value="PPDK_N"/>
    <property type="match status" value="1"/>
</dbReference>
<comment type="function">
    <text evidence="2">Catalyzes the phosphorylation of pyruvate to phosphoenolpyruvate.</text>
</comment>
<evidence type="ECO:0000256" key="7">
    <source>
        <dbReference type="ARBA" id="ARBA00022679"/>
    </source>
</evidence>
<dbReference type="EMBL" id="DSIY01000134">
    <property type="protein sequence ID" value="HEG90882.1"/>
    <property type="molecule type" value="Genomic_DNA"/>
</dbReference>
<evidence type="ECO:0000259" key="15">
    <source>
        <dbReference type="Pfam" id="PF01326"/>
    </source>
</evidence>
<sequence>MIDDGMTPLTVWFSEVGREARALVGGKVASLGELLRAGCRVPPGFAVTSAAYQRFVEANGLDLVIRASLAGLSADDLAATEASARRLQKAFVEAPIPSELAEKIRAEYRRLANLAEEPEPAVAVRSSAVAEDTEAASFAGQHETYLWIRGEDEVLDAVRRCWASAFTPRAIAYRAHQRIGPEAGAIAVGVQRMVEARAAGVLFTLSPRSGDPSVIVIEGSWGPGVAVVGGEVTPDEYWVNKVTLEITRKQVACKTHRYAADGRHGQLRKIEVETDLQNQACLSDEEITVLADLARRLERHYGHALDIEWAVTESTGCPENIYVLQARPETVWSQRRREPVAKSFTDPLSFIVQRLTGSTPGVGVA</sequence>
<proteinExistence type="inferred from homology"/>
<dbReference type="InterPro" id="IPR002192">
    <property type="entry name" value="PPDK_AMP/ATP-bd"/>
</dbReference>
<dbReference type="GO" id="GO:0006094">
    <property type="term" value="P:gluconeogenesis"/>
    <property type="evidence" value="ECO:0007669"/>
    <property type="project" value="UniProtKB-UniPathway"/>
</dbReference>
<dbReference type="PANTHER" id="PTHR43030">
    <property type="entry name" value="PHOSPHOENOLPYRUVATE SYNTHASE"/>
    <property type="match status" value="1"/>
</dbReference>